<dbReference type="InterPro" id="IPR010430">
    <property type="entry name" value="DUF1028"/>
</dbReference>
<dbReference type="EMBL" id="WFLM01000005">
    <property type="protein sequence ID" value="KAB8036895.1"/>
    <property type="molecule type" value="Genomic_DNA"/>
</dbReference>
<keyword evidence="1" id="KW-1133">Transmembrane helix</keyword>
<dbReference type="SUPFAM" id="SSF56235">
    <property type="entry name" value="N-terminal nucleophile aminohydrolases (Ntn hydrolases)"/>
    <property type="match status" value="1"/>
</dbReference>
<comment type="caution">
    <text evidence="2">The sequence shown here is derived from an EMBL/GenBank/DDBJ whole genome shotgun (WGS) entry which is preliminary data.</text>
</comment>
<protein>
    <submittedName>
        <fullName evidence="2">DUF1028 domain-containing protein</fullName>
    </submittedName>
</protein>
<dbReference type="Pfam" id="PF06267">
    <property type="entry name" value="DUF1028"/>
    <property type="match status" value="1"/>
</dbReference>
<evidence type="ECO:0000313" key="3">
    <source>
        <dbReference type="Proteomes" id="UP000437748"/>
    </source>
</evidence>
<dbReference type="AlphaFoldDB" id="A0A6N6VSX5"/>
<accession>A0A6N6VSX5</accession>
<keyword evidence="3" id="KW-1185">Reference proteome</keyword>
<name>A0A6N6VSX5_9BACT</name>
<evidence type="ECO:0000313" key="2">
    <source>
        <dbReference type="EMBL" id="KAB8036895.1"/>
    </source>
</evidence>
<organism evidence="2 3">
    <name type="scientific">Silvanigrella paludirubra</name>
    <dbReference type="NCBI Taxonomy" id="2499159"/>
    <lineage>
        <taxon>Bacteria</taxon>
        <taxon>Pseudomonadati</taxon>
        <taxon>Bdellovibrionota</taxon>
        <taxon>Oligoflexia</taxon>
        <taxon>Silvanigrellales</taxon>
        <taxon>Silvanigrellaceae</taxon>
        <taxon>Silvanigrella</taxon>
    </lineage>
</organism>
<gene>
    <name evidence="2" type="ORF">GCL60_13710</name>
</gene>
<sequence length="263" mass="30160">MLKILFSIFIIFYSRFIFATFSMVAIDKETNISGSVFATCIDEDVSLTNEFIDYVVFNGNGYGIMITQGLIGNQNLDWYNTAEHIMYQDDPYYSADFILQYLSSIDMDPSYQDRQYLIVKKNINKQFTNAVITGGGVFDKKYSILGETNRYVYAIAGNLLTNINIIKFMEKSFLNTRGSLSDKLIQAIYVVYKNKGLGDKRCLNLNITSNLAFLRIYNNIDINSSEITHNCFINTKNNTKINIKDAVNELYKSYKKIGCIHQQ</sequence>
<dbReference type="Proteomes" id="UP000437748">
    <property type="component" value="Unassembled WGS sequence"/>
</dbReference>
<reference evidence="2 3" key="1">
    <citation type="submission" date="2019-10" db="EMBL/GenBank/DDBJ databases">
        <title>New species of Slilvanegrellaceae.</title>
        <authorList>
            <person name="Pitt A."/>
            <person name="Hahn M.W."/>
        </authorList>
    </citation>
    <scope>NUCLEOTIDE SEQUENCE [LARGE SCALE GENOMIC DNA]</scope>
    <source>
        <strain evidence="2 3">SP-Ram-0.45-NSY-1</strain>
    </source>
</reference>
<dbReference type="RefSeq" id="WP_153421310.1">
    <property type="nucleotide sequence ID" value="NZ_WFLM01000005.1"/>
</dbReference>
<keyword evidence="1" id="KW-0812">Transmembrane</keyword>
<proteinExistence type="predicted"/>
<feature type="transmembrane region" description="Helical" evidence="1">
    <location>
        <begin position="6"/>
        <end position="26"/>
    </location>
</feature>
<dbReference type="Gene3D" id="3.60.20.10">
    <property type="entry name" value="Glutamine Phosphoribosylpyrophosphate, subunit 1, domain 1"/>
    <property type="match status" value="1"/>
</dbReference>
<dbReference type="InterPro" id="IPR029055">
    <property type="entry name" value="Ntn_hydrolases_N"/>
</dbReference>
<evidence type="ECO:0000256" key="1">
    <source>
        <dbReference type="SAM" id="Phobius"/>
    </source>
</evidence>
<dbReference type="OrthoDB" id="9790012at2"/>
<keyword evidence="1" id="KW-0472">Membrane</keyword>